<keyword evidence="2" id="KW-0472">Membrane</keyword>
<protein>
    <submittedName>
        <fullName evidence="3">Uncharacterized protein</fullName>
    </submittedName>
</protein>
<accession>A0A643JTE5</accession>
<dbReference type="AlphaFoldDB" id="A0A643JTE5"/>
<reference evidence="3" key="1">
    <citation type="submission" date="2019-09" db="EMBL/GenBank/DDBJ databases">
        <title>Genomic analysis of Haloferax sp. CBA1149.</title>
        <authorList>
            <person name="Roh S.W."/>
        </authorList>
    </citation>
    <scope>NUCLEOTIDE SEQUENCE</scope>
    <source>
        <strain evidence="3">CBA1149</strain>
    </source>
</reference>
<dbReference type="EMBL" id="VZUS01000001">
    <property type="protein sequence ID" value="KAB1187169.1"/>
    <property type="molecule type" value="Genomic_DNA"/>
</dbReference>
<name>A0A643JTE5_9EURY</name>
<evidence type="ECO:0000256" key="2">
    <source>
        <dbReference type="SAM" id="Phobius"/>
    </source>
</evidence>
<organism evidence="3">
    <name type="scientific">Haloferax sp. CBA1149</name>
    <dbReference type="NCBI Taxonomy" id="2650753"/>
    <lineage>
        <taxon>Archaea</taxon>
        <taxon>Methanobacteriati</taxon>
        <taxon>Methanobacteriota</taxon>
        <taxon>Stenosarchaea group</taxon>
        <taxon>Halobacteria</taxon>
        <taxon>Halobacteriales</taxon>
        <taxon>Haloferacaceae</taxon>
        <taxon>Haloferax</taxon>
    </lineage>
</organism>
<feature type="transmembrane region" description="Helical" evidence="2">
    <location>
        <begin position="65"/>
        <end position="87"/>
    </location>
</feature>
<gene>
    <name evidence="3" type="ORF">Hfx1149_03625</name>
</gene>
<evidence type="ECO:0000313" key="3">
    <source>
        <dbReference type="EMBL" id="KAB1187169.1"/>
    </source>
</evidence>
<feature type="region of interest" description="Disordered" evidence="1">
    <location>
        <begin position="1"/>
        <end position="39"/>
    </location>
</feature>
<comment type="caution">
    <text evidence="3">The sequence shown here is derived from an EMBL/GenBank/DDBJ whole genome shotgun (WGS) entry which is preliminary data.</text>
</comment>
<sequence length="93" mass="9554">MSHSLDGGSSEEAPDGGSRSARETASEPVPEATSTHGLNPKRDVVTLSMLVLAGPFLATSRLETVLIGVLFVAVGVYGAVDSVAALVGQYIRL</sequence>
<dbReference type="RefSeq" id="WP_151135552.1">
    <property type="nucleotide sequence ID" value="NZ_VZUS01000001.1"/>
</dbReference>
<evidence type="ECO:0000256" key="1">
    <source>
        <dbReference type="SAM" id="MobiDB-lite"/>
    </source>
</evidence>
<proteinExistence type="predicted"/>
<keyword evidence="2" id="KW-0812">Transmembrane</keyword>
<keyword evidence="2" id="KW-1133">Transmembrane helix</keyword>